<gene>
    <name evidence="2" type="ORF">SCP_1200240</name>
</gene>
<dbReference type="OrthoDB" id="3189033at2759"/>
<accession>A0A401H089</accession>
<comment type="caution">
    <text evidence="2">The sequence shown here is derived from an EMBL/GenBank/DDBJ whole genome shotgun (WGS) entry which is preliminary data.</text>
</comment>
<dbReference type="STRING" id="139825.A0A401H089"/>
<dbReference type="GeneID" id="38784716"/>
<evidence type="ECO:0000313" key="2">
    <source>
        <dbReference type="EMBL" id="GBE87799.1"/>
    </source>
</evidence>
<organism evidence="2 3">
    <name type="scientific">Sparassis crispa</name>
    <dbReference type="NCBI Taxonomy" id="139825"/>
    <lineage>
        <taxon>Eukaryota</taxon>
        <taxon>Fungi</taxon>
        <taxon>Dikarya</taxon>
        <taxon>Basidiomycota</taxon>
        <taxon>Agaricomycotina</taxon>
        <taxon>Agaricomycetes</taxon>
        <taxon>Polyporales</taxon>
        <taxon>Sparassidaceae</taxon>
        <taxon>Sparassis</taxon>
    </lineage>
</organism>
<sequence>MAEYHNNYQEKYLAATPPAHTSSTFGVAEQVPDKTDEKHPLADGAPALPPRYSNGIQAYHERDSIDEGGQSDVDVLESAEPVSPDLPSATHPTVAFAIPFPTVFQPSEKARDKIPPFVLYSPMAAALSKPPENGKESVTRKAMRKWEEEEREAREKGHGFKAKAVKLISKGMSATKNSRIEFLVRTPNKKKLKELRIIYPASYDAEDIKQRFTDLIKKAKSGAIRNGVISTAMLPFILTFDVLTFIAGPFEINAVWAASSWTGAARASAISSRITSERLPVSLSPDMRLDPLSYRLHEICWRKLKKPRSTMELPRWRPEAGPLKRGPDLAGVVLDVIRDQGEDLSELETNKILVSEDLERCLKKGAKEWVKIVES</sequence>
<evidence type="ECO:0000256" key="1">
    <source>
        <dbReference type="SAM" id="MobiDB-lite"/>
    </source>
</evidence>
<dbReference type="EMBL" id="BFAD01000012">
    <property type="protein sequence ID" value="GBE87799.1"/>
    <property type="molecule type" value="Genomic_DNA"/>
</dbReference>
<name>A0A401H089_9APHY</name>
<protein>
    <submittedName>
        <fullName evidence="2">Uncharacterized protein</fullName>
    </submittedName>
</protein>
<keyword evidence="3" id="KW-1185">Reference proteome</keyword>
<dbReference type="RefSeq" id="XP_027618712.1">
    <property type="nucleotide sequence ID" value="XM_027762911.1"/>
</dbReference>
<evidence type="ECO:0000313" key="3">
    <source>
        <dbReference type="Proteomes" id="UP000287166"/>
    </source>
</evidence>
<feature type="region of interest" description="Disordered" evidence="1">
    <location>
        <begin position="1"/>
        <end position="54"/>
    </location>
</feature>
<feature type="compositionally biased region" description="Basic and acidic residues" evidence="1">
    <location>
        <begin position="31"/>
        <end position="41"/>
    </location>
</feature>
<dbReference type="AlphaFoldDB" id="A0A401H089"/>
<proteinExistence type="predicted"/>
<dbReference type="Proteomes" id="UP000287166">
    <property type="component" value="Unassembled WGS sequence"/>
</dbReference>
<dbReference type="InParanoid" id="A0A401H089"/>
<reference evidence="2 3" key="1">
    <citation type="journal article" date="2018" name="Sci. Rep.">
        <title>Genome sequence of the cauliflower mushroom Sparassis crispa (Hanabiratake) and its association with beneficial usage.</title>
        <authorList>
            <person name="Kiyama R."/>
            <person name="Furutani Y."/>
            <person name="Kawaguchi K."/>
            <person name="Nakanishi T."/>
        </authorList>
    </citation>
    <scope>NUCLEOTIDE SEQUENCE [LARGE SCALE GENOMIC DNA]</scope>
</reference>